<accession>A0A9D4K234</accession>
<comment type="caution">
    <text evidence="1">The sequence shown here is derived from an EMBL/GenBank/DDBJ whole genome shotgun (WGS) entry which is preliminary data.</text>
</comment>
<sequence>MGDKSKRPVGPNRTKKRLLNTLLDRKPDSHTEGVCDWVWLQIGRITKHEKNLIGPS</sequence>
<dbReference type="Proteomes" id="UP000828390">
    <property type="component" value="Unassembled WGS sequence"/>
</dbReference>
<organism evidence="1 2">
    <name type="scientific">Dreissena polymorpha</name>
    <name type="common">Zebra mussel</name>
    <name type="synonym">Mytilus polymorpha</name>
    <dbReference type="NCBI Taxonomy" id="45954"/>
    <lineage>
        <taxon>Eukaryota</taxon>
        <taxon>Metazoa</taxon>
        <taxon>Spiralia</taxon>
        <taxon>Lophotrochozoa</taxon>
        <taxon>Mollusca</taxon>
        <taxon>Bivalvia</taxon>
        <taxon>Autobranchia</taxon>
        <taxon>Heteroconchia</taxon>
        <taxon>Euheterodonta</taxon>
        <taxon>Imparidentia</taxon>
        <taxon>Neoheterodontei</taxon>
        <taxon>Myida</taxon>
        <taxon>Dreissenoidea</taxon>
        <taxon>Dreissenidae</taxon>
        <taxon>Dreissena</taxon>
    </lineage>
</organism>
<dbReference type="EMBL" id="JAIWYP010000004">
    <property type="protein sequence ID" value="KAH3831814.1"/>
    <property type="molecule type" value="Genomic_DNA"/>
</dbReference>
<proteinExistence type="predicted"/>
<evidence type="ECO:0000313" key="1">
    <source>
        <dbReference type="EMBL" id="KAH3831814.1"/>
    </source>
</evidence>
<gene>
    <name evidence="1" type="ORF">DPMN_105085</name>
</gene>
<reference evidence="1" key="1">
    <citation type="journal article" date="2019" name="bioRxiv">
        <title>The Genome of the Zebra Mussel, Dreissena polymorpha: A Resource for Invasive Species Research.</title>
        <authorList>
            <person name="McCartney M.A."/>
            <person name="Auch B."/>
            <person name="Kono T."/>
            <person name="Mallez S."/>
            <person name="Zhang Y."/>
            <person name="Obille A."/>
            <person name="Becker A."/>
            <person name="Abrahante J.E."/>
            <person name="Garbe J."/>
            <person name="Badalamenti J.P."/>
            <person name="Herman A."/>
            <person name="Mangelson H."/>
            <person name="Liachko I."/>
            <person name="Sullivan S."/>
            <person name="Sone E.D."/>
            <person name="Koren S."/>
            <person name="Silverstein K.A.T."/>
            <person name="Beckman K.B."/>
            <person name="Gohl D.M."/>
        </authorList>
    </citation>
    <scope>NUCLEOTIDE SEQUENCE</scope>
    <source>
        <strain evidence="1">Duluth1</strain>
        <tissue evidence="1">Whole animal</tissue>
    </source>
</reference>
<name>A0A9D4K234_DREPO</name>
<keyword evidence="2" id="KW-1185">Reference proteome</keyword>
<protein>
    <submittedName>
        <fullName evidence="1">Uncharacterized protein</fullName>
    </submittedName>
</protein>
<reference evidence="1" key="2">
    <citation type="submission" date="2020-11" db="EMBL/GenBank/DDBJ databases">
        <authorList>
            <person name="McCartney M.A."/>
            <person name="Auch B."/>
            <person name="Kono T."/>
            <person name="Mallez S."/>
            <person name="Becker A."/>
            <person name="Gohl D.M."/>
            <person name="Silverstein K.A.T."/>
            <person name="Koren S."/>
            <person name="Bechman K.B."/>
            <person name="Herman A."/>
            <person name="Abrahante J.E."/>
            <person name="Garbe J."/>
        </authorList>
    </citation>
    <scope>NUCLEOTIDE SEQUENCE</scope>
    <source>
        <strain evidence="1">Duluth1</strain>
        <tissue evidence="1">Whole animal</tissue>
    </source>
</reference>
<evidence type="ECO:0000313" key="2">
    <source>
        <dbReference type="Proteomes" id="UP000828390"/>
    </source>
</evidence>
<dbReference type="AlphaFoldDB" id="A0A9D4K234"/>